<dbReference type="Gramene" id="KZM82715">
    <property type="protein sequence ID" value="KZM82715"/>
    <property type="gene ID" value="DCAR_030284"/>
</dbReference>
<accession>A0A175YGQ3</accession>
<dbReference type="PROSITE" id="PS51412">
    <property type="entry name" value="MACPF_2"/>
    <property type="match status" value="1"/>
</dbReference>
<dbReference type="SMART" id="SM00457">
    <property type="entry name" value="MACPF"/>
    <property type="match status" value="1"/>
</dbReference>
<sequence>MSDGDAIVRRALSSLGKGFDLTSDFRLKFCKGRDSLVNLNQEQTRQLHVPGFGQFEGVSTDIKCGRGDRTRYQSDILDFNHMSEFINQKCSVPGKIPSGLFNSMFGFESESWGTDASKTKYLGLDGYYILLFDLHINRFPLQLRDEVKNAVPSTWDPLALARFIEKYGTHVIVGLGIGGQDTVVVRQDKTSNLEASELKKSLDELGDQLFNGTCSYTPKHQKHKAPPAFNVFDHQSSYFGSLSSVKTKNGINVICSKRGGDLSATTHCEWLLTVPLKPDAVQFNFIPITSLLKGVPGTGFLSHAINLYLRYKPPLTDLQYFLDFQSHKIWAPIHSELTLGPNSIKSRNPYLQFNLMGPKLYVNTTQVTVENRPITGMRLYLEGMKCNRLAIHLQHLSNTPQFLQNRVSDATFWRGSEDIPSDKYLEPIQWKKFSHINTVPVKYDPDWSTKSENATFIVTGAQLYITKHDNSKTALQLRLLYSKVSNSCIAQSSWMQCQSDVSQKSGFFSTISQSIILGGVPDKDDAKKVVVDSSVFPSGPPVAVQTKKLLRVVDMAELCRGPSDSPGHWLVTGAQLQLEKGKICMHVKFSLLNIF</sequence>
<organism evidence="1 2">
    <name type="scientific">Daucus carota subsp. sativus</name>
    <name type="common">Carrot</name>
    <dbReference type="NCBI Taxonomy" id="79200"/>
    <lineage>
        <taxon>Eukaryota</taxon>
        <taxon>Viridiplantae</taxon>
        <taxon>Streptophyta</taxon>
        <taxon>Embryophyta</taxon>
        <taxon>Tracheophyta</taxon>
        <taxon>Spermatophyta</taxon>
        <taxon>Magnoliopsida</taxon>
        <taxon>eudicotyledons</taxon>
        <taxon>Gunneridae</taxon>
        <taxon>Pentapetalae</taxon>
        <taxon>asterids</taxon>
        <taxon>campanulids</taxon>
        <taxon>Apiales</taxon>
        <taxon>Apiaceae</taxon>
        <taxon>Apioideae</taxon>
        <taxon>Scandiceae</taxon>
        <taxon>Daucinae</taxon>
        <taxon>Daucus</taxon>
        <taxon>Daucus sect. Daucus</taxon>
    </lineage>
</organism>
<keyword evidence="2" id="KW-1185">Reference proteome</keyword>
<protein>
    <submittedName>
        <fullName evidence="1">Uncharacterized protein</fullName>
    </submittedName>
</protein>
<name>A0A175YGQ3_DAUCS</name>
<dbReference type="EMBL" id="CP093351">
    <property type="protein sequence ID" value="WOH15626.1"/>
    <property type="molecule type" value="Genomic_DNA"/>
</dbReference>
<dbReference type="OrthoDB" id="1366754at2759"/>
<dbReference type="GO" id="GO:0005886">
    <property type="term" value="C:plasma membrane"/>
    <property type="evidence" value="ECO:0007669"/>
    <property type="project" value="TreeGrafter"/>
</dbReference>
<dbReference type="GO" id="GO:0009626">
    <property type="term" value="P:plant-type hypersensitive response"/>
    <property type="evidence" value="ECO:0007669"/>
    <property type="project" value="TreeGrafter"/>
</dbReference>
<dbReference type="OMA" id="QDCPGYW"/>
<dbReference type="GO" id="GO:2000031">
    <property type="term" value="P:regulation of salicylic acid mediated signaling pathway"/>
    <property type="evidence" value="ECO:0007669"/>
    <property type="project" value="InterPro"/>
</dbReference>
<reference evidence="1" key="1">
    <citation type="journal article" date="2016" name="Nat. Genet.">
        <title>A high-quality carrot genome assembly provides new insights into carotenoid accumulation and asterid genome evolution.</title>
        <authorList>
            <person name="Iorizzo M."/>
            <person name="Ellison S."/>
            <person name="Senalik D."/>
            <person name="Zeng P."/>
            <person name="Satapoomin P."/>
            <person name="Huang J."/>
            <person name="Bowman M."/>
            <person name="Iovene M."/>
            <person name="Sanseverino W."/>
            <person name="Cavagnaro P."/>
            <person name="Yildiz M."/>
            <person name="Macko-Podgorni A."/>
            <person name="Moranska E."/>
            <person name="Grzebelus E."/>
            <person name="Grzebelus D."/>
            <person name="Ashrafi H."/>
            <person name="Zheng Z."/>
            <person name="Cheng S."/>
            <person name="Spooner D."/>
            <person name="Van Deynze A."/>
            <person name="Simon P."/>
        </authorList>
    </citation>
    <scope>NUCLEOTIDE SEQUENCE</scope>
    <source>
        <tissue evidence="1">Leaf</tissue>
    </source>
</reference>
<gene>
    <name evidence="1" type="ORF">DCAR_0935169</name>
</gene>
<dbReference type="Proteomes" id="UP000077755">
    <property type="component" value="Chromosome 9"/>
</dbReference>
<dbReference type="PANTHER" id="PTHR33199:SF4">
    <property type="entry name" value="OS02G0736300 PROTEIN"/>
    <property type="match status" value="1"/>
</dbReference>
<evidence type="ECO:0000313" key="1">
    <source>
        <dbReference type="EMBL" id="WOH15626.1"/>
    </source>
</evidence>
<dbReference type="InterPro" id="IPR020864">
    <property type="entry name" value="MACPF"/>
</dbReference>
<proteinExistence type="predicted"/>
<dbReference type="Pfam" id="PF01823">
    <property type="entry name" value="MACPF"/>
    <property type="match status" value="1"/>
</dbReference>
<dbReference type="PANTHER" id="PTHR33199">
    <property type="entry name" value="MACPF DOMAIN-CONTAINING PROTEIN CAD1"/>
    <property type="match status" value="1"/>
</dbReference>
<reference evidence="1" key="2">
    <citation type="submission" date="2022-03" db="EMBL/GenBank/DDBJ databases">
        <title>Draft title - Genomic analysis of global carrot germplasm unveils the trajectory of domestication and the origin of high carotenoid orange carrot.</title>
        <authorList>
            <person name="Iorizzo M."/>
            <person name="Ellison S."/>
            <person name="Senalik D."/>
            <person name="Macko-Podgorni A."/>
            <person name="Grzebelus D."/>
            <person name="Bostan H."/>
            <person name="Rolling W."/>
            <person name="Curaba J."/>
            <person name="Simon P."/>
        </authorList>
    </citation>
    <scope>NUCLEOTIDE SEQUENCE</scope>
    <source>
        <tissue evidence="1">Leaf</tissue>
    </source>
</reference>
<dbReference type="KEGG" id="dcr:108200742"/>
<evidence type="ECO:0000313" key="2">
    <source>
        <dbReference type="Proteomes" id="UP000077755"/>
    </source>
</evidence>
<dbReference type="InterPro" id="IPR044663">
    <property type="entry name" value="CAD1/NSL1-like"/>
</dbReference>
<dbReference type="AlphaFoldDB" id="A0A175YGQ3"/>